<dbReference type="PROSITE" id="PS50041">
    <property type="entry name" value="C_TYPE_LECTIN_2"/>
    <property type="match status" value="2"/>
</dbReference>
<sequence length="1162" mass="128945">MEALWKICFMFLGALLGSTVAVRNCDVKLPDKCYTVPDNSLGWSEARSKCQELGGDLAVLESEHVRDAVNVLAKSGAKLWIGLRKPHGNGRPLWVETTIPYKENKAYPWARSPSSDAECVMGVGNNEHVFEWQFSDCRNAESFLCEVTESDDALHIVKRKTNKAKSTRRTHRNPSVDNILRINRDLNLFQGDIKLTEEQERRHSAGMPILSNHEKRGITTNDYLYWPGNVVHYVFDEETTSEGSPISEFGRGIIRDALDDLEAETCLTFTEGVADNYISMFNGGGCWSYIGKIGGKQELSLYDGNSGSCWWEGIIQHEVLHALGFFHEQSRYDRDDYIEIKWDNIKSGTEGNFAKEYNMNLQSTMYDYGSLMHYGLYDFAIDPALPTMVMLQDYDGEVGQINGLSLTDIVEVNGIYSCYEGPGWSEWSAWSDCTQTCGGGSQDRYRTCGDESCEGSNIDTRTCMIVGCPQFTGYIYDGCWILPESLPSLEGTGNPHLDGEYATRTDKALKCASAATHVEELYFALGDGGACYAFSDYGLLTSAGSSDECVEGLGTENSIDVYQLQTFTCPFGNPYEFEGDMVFCEVPDGGPVVPFLDSCPGGYSCTHVSGDTDDPISVCCPIRYCGDVCGGVIEERLCYCDNLCHSWGDCCPEYIDDCAETANCYGSGDPHYKTFDGTYYDYQGECEYILMTDGCNDQSKFAVIVDNDLTSPGSTVTYTKQARIEVYDMVIELLPLKEVKIDGTTVYPPITMNYLTIKDVGLYLVVNIGYGFRVSWDGWSVIRVDLVSDYLEKVCGLCGWFNNNPDVDFVTSAMELTSDVYVFGNSWETIEECIPEEGGSDSYSDVTDTTRRFVDVGPCDLNSQNADQALDICTSLIGALPECAGTLPPEVFIDACKMDLCDSLPGDEAGGCAVLASYVALCQNEGIVISDWRYNTACEIDCPVNMIYKTCGPACPATCDEPNPVGECTTQCVEGCFCEDGLIFDTGGICIPQSSCGCYKKETRYLFGEQLPNGDTCNCEFPDTVCSGCHFYEVHMDKANWETAKANCEANNGRLAKLNTKAIWNLVRRFIMDNGYSNVLKGFWFGLDDIITEGQFVWSDGTPLLPGDFTKWARNQPSSKPLKAAVQDCVQMWDRRGLKWDDDKCVKEKGYICEYDNACFEP</sequence>
<dbReference type="InterPro" id="IPR006026">
    <property type="entry name" value="Peptidase_Metallo"/>
</dbReference>
<dbReference type="InterPro" id="IPR036383">
    <property type="entry name" value="TSP1_rpt_sf"/>
</dbReference>
<accession>A0A0U2STI1</accession>
<dbReference type="SMART" id="SM00034">
    <property type="entry name" value="CLECT"/>
    <property type="match status" value="2"/>
</dbReference>
<dbReference type="InterPro" id="IPR000884">
    <property type="entry name" value="TSP1_rpt"/>
</dbReference>
<dbReference type="CDD" id="cd04280">
    <property type="entry name" value="ZnMc_astacin_like"/>
    <property type="match status" value="1"/>
</dbReference>
<dbReference type="RefSeq" id="XP_002735503.1">
    <property type="nucleotide sequence ID" value="XM_002735457.2"/>
</dbReference>
<dbReference type="PRINTS" id="PR00480">
    <property type="entry name" value="ASTACIN"/>
</dbReference>
<dbReference type="PANTHER" id="PTHR11339">
    <property type="entry name" value="EXTRACELLULAR MATRIX GLYCOPROTEIN RELATED"/>
    <property type="match status" value="1"/>
</dbReference>
<proteinExistence type="evidence at transcript level"/>
<dbReference type="Pfam" id="PF01826">
    <property type="entry name" value="TIL"/>
    <property type="match status" value="1"/>
</dbReference>
<dbReference type="OrthoDB" id="2142040at2759"/>
<evidence type="ECO:0000259" key="7">
    <source>
        <dbReference type="PROSITE" id="PS50958"/>
    </source>
</evidence>
<reference evidence="10" key="1">
    <citation type="journal article" date="2015" name="Nature">
        <title>Hemichordate genomes and deuterostome origins.</title>
        <authorList>
            <person name="Simakov O."/>
            <person name="Kawashima T."/>
            <person name="Marletaz F."/>
            <person name="Jenkins J."/>
            <person name="Koyanagi R."/>
            <person name="Mitros T."/>
            <person name="Hisata K."/>
            <person name="Bredeson J."/>
            <person name="Shoguchi E."/>
            <person name="Gyoja F."/>
            <person name="Yue J.X."/>
            <person name="Chen Y.C."/>
            <person name="Freeman R.M.Jr."/>
            <person name="Sasaki A."/>
            <person name="Hikosaka-Katayama T."/>
            <person name="Sato A."/>
            <person name="Fujie M."/>
            <person name="Baughman K.W."/>
            <person name="Levine J."/>
            <person name="Gonzalez P."/>
            <person name="Cameron C."/>
            <person name="Fritzenwanker J.H."/>
            <person name="Pani A.M."/>
            <person name="Goto H."/>
            <person name="Kanda M."/>
            <person name="Arakaki N."/>
            <person name="Yamasaki S."/>
            <person name="Qu J."/>
            <person name="Cree A."/>
            <person name="Ding Y."/>
            <person name="Dinh H.H."/>
            <person name="Dugan S."/>
            <person name="Holder M."/>
            <person name="Jhangiani S.N."/>
            <person name="Kovar C.L."/>
            <person name="Lee S.L."/>
            <person name="Lewis L.R."/>
            <person name="Morton D."/>
            <person name="Nazareth L.V."/>
            <person name="Okwuonu G."/>
            <person name="Santibanez J."/>
            <person name="Chen R."/>
            <person name="Richards S."/>
            <person name="Muzny D.M."/>
            <person name="Gillis A."/>
            <person name="Peshkin L."/>
            <person name="Wu M."/>
            <person name="Humphreys T."/>
            <person name="Su Y.H."/>
            <person name="Putnam N.H."/>
            <person name="Schmutz J."/>
            <person name="Fujiyama A."/>
            <person name="Yu J.K."/>
            <person name="Tagawa K."/>
            <person name="Worley K.C."/>
            <person name="Gibbs R.A."/>
            <person name="Kirschner M.W."/>
            <person name="Lowe C.J."/>
            <person name="Satoh N."/>
            <person name="Rokhsar D.S."/>
            <person name="Gerhart J."/>
        </authorList>
    </citation>
    <scope>NUCLEOTIDE SEQUENCE</scope>
</reference>
<dbReference type="Proteomes" id="UP000694865">
    <property type="component" value="Unplaced"/>
</dbReference>
<dbReference type="InterPro" id="IPR002919">
    <property type="entry name" value="TIL_dom"/>
</dbReference>
<dbReference type="InterPro" id="IPR001304">
    <property type="entry name" value="C-type_lectin-like"/>
</dbReference>
<dbReference type="InterPro" id="IPR001846">
    <property type="entry name" value="VWF_type-D"/>
</dbReference>
<dbReference type="Gene3D" id="2.10.25.10">
    <property type="entry name" value="Laminin"/>
    <property type="match status" value="1"/>
</dbReference>
<dbReference type="EMBL" id="KT876127">
    <property type="protein sequence ID" value="ALR88625.1"/>
    <property type="molecule type" value="mRNA"/>
</dbReference>
<keyword evidence="4 5" id="KW-0482">Metalloprotease</keyword>
<keyword evidence="4 5" id="KW-0479">Metal-binding</keyword>
<dbReference type="Pfam" id="PF01400">
    <property type="entry name" value="Astacin"/>
    <property type="match status" value="1"/>
</dbReference>
<feature type="chain" id="PRO_5006772946" description="Metalloendopeptidase" evidence="5">
    <location>
        <begin position="22"/>
        <end position="1162"/>
    </location>
</feature>
<dbReference type="AlphaFoldDB" id="A0A0U2STI1"/>
<evidence type="ECO:0000256" key="3">
    <source>
        <dbReference type="ARBA" id="ARBA00023180"/>
    </source>
</evidence>
<evidence type="ECO:0000259" key="9">
    <source>
        <dbReference type="PROSITE" id="PS51864"/>
    </source>
</evidence>
<feature type="signal peptide" evidence="5">
    <location>
        <begin position="1"/>
        <end position="21"/>
    </location>
</feature>
<dbReference type="InterPro" id="IPR024079">
    <property type="entry name" value="MetalloPept_cat_dom_sf"/>
</dbReference>
<dbReference type="SMART" id="SM00832">
    <property type="entry name" value="C8"/>
    <property type="match status" value="1"/>
</dbReference>
<dbReference type="GeneID" id="100369035"/>
<dbReference type="SUPFAM" id="SSF57567">
    <property type="entry name" value="Serine protease inhibitors"/>
    <property type="match status" value="1"/>
</dbReference>
<evidence type="ECO:0000313" key="11">
    <source>
        <dbReference type="Proteomes" id="UP000694865"/>
    </source>
</evidence>
<comment type="caution">
    <text evidence="4">Lacks conserved residue(s) required for the propagation of feature annotation.</text>
</comment>
<dbReference type="InterPro" id="IPR001212">
    <property type="entry name" value="Somatomedin_B_dom"/>
</dbReference>
<dbReference type="SMART" id="SM00216">
    <property type="entry name" value="VWD"/>
    <property type="match status" value="1"/>
</dbReference>
<feature type="binding site" evidence="4">
    <location>
        <position position="317"/>
    </location>
    <ligand>
        <name>Zn(2+)</name>
        <dbReference type="ChEBI" id="CHEBI:29105"/>
        <note>catalytic</note>
    </ligand>
</feature>
<reference evidence="12" key="2">
    <citation type="submission" date="2025-05" db="UniProtKB">
        <authorList>
            <consortium name="RefSeq"/>
        </authorList>
    </citation>
    <scope>IDENTIFICATION</scope>
    <source>
        <tissue evidence="12">Testes</tissue>
    </source>
</reference>
<name>A0A0U2STI1_SACKO</name>
<dbReference type="PROSITE" id="PS51864">
    <property type="entry name" value="ASTACIN"/>
    <property type="match status" value="1"/>
</dbReference>
<evidence type="ECO:0000259" key="6">
    <source>
        <dbReference type="PROSITE" id="PS50041"/>
    </source>
</evidence>
<dbReference type="SUPFAM" id="SSF82895">
    <property type="entry name" value="TSP-1 type 1 repeat"/>
    <property type="match status" value="1"/>
</dbReference>
<evidence type="ECO:0000259" key="8">
    <source>
        <dbReference type="PROSITE" id="PS51233"/>
    </source>
</evidence>
<dbReference type="CDD" id="cd00037">
    <property type="entry name" value="CLECT"/>
    <property type="match status" value="2"/>
</dbReference>
<keyword evidence="5" id="KW-0732">Signal</keyword>
<dbReference type="PROSITE" id="PS51233">
    <property type="entry name" value="VWFD"/>
    <property type="match status" value="1"/>
</dbReference>
<dbReference type="EC" id="3.4.24.-" evidence="5"/>
<feature type="domain" description="Peptidase M12A" evidence="9">
    <location>
        <begin position="216"/>
        <end position="419"/>
    </location>
</feature>
<feature type="active site" evidence="4">
    <location>
        <position position="318"/>
    </location>
</feature>
<dbReference type="SUPFAM" id="SSF56436">
    <property type="entry name" value="C-type lectin-like"/>
    <property type="match status" value="2"/>
</dbReference>
<feature type="domain" description="VWFD" evidence="8">
    <location>
        <begin position="662"/>
        <end position="834"/>
    </location>
</feature>
<dbReference type="InterPro" id="IPR050780">
    <property type="entry name" value="Mucin_vWF_Thrombospondin_sf"/>
</dbReference>
<dbReference type="Gene3D" id="3.40.390.10">
    <property type="entry name" value="Collagenase (Catalytic Domain)"/>
    <property type="match status" value="1"/>
</dbReference>
<dbReference type="PROSITE" id="PS50958">
    <property type="entry name" value="SMB_2"/>
    <property type="match status" value="1"/>
</dbReference>
<dbReference type="GO" id="GO:0008270">
    <property type="term" value="F:zinc ion binding"/>
    <property type="evidence" value="ECO:0007669"/>
    <property type="project" value="UniProtKB-UniRule"/>
</dbReference>
<dbReference type="SMART" id="SM00235">
    <property type="entry name" value="ZnMc"/>
    <property type="match status" value="1"/>
</dbReference>
<evidence type="ECO:0000313" key="10">
    <source>
        <dbReference type="EMBL" id="ALR88625.1"/>
    </source>
</evidence>
<dbReference type="InterPro" id="IPR016187">
    <property type="entry name" value="CTDL_fold"/>
</dbReference>
<dbReference type="InterPro" id="IPR014853">
    <property type="entry name" value="VWF/SSPO/ZAN-like_Cys-rich_dom"/>
</dbReference>
<dbReference type="PANTHER" id="PTHR11339:SF395">
    <property type="entry name" value="GH18 DOMAIN-CONTAINING PROTEIN"/>
    <property type="match status" value="1"/>
</dbReference>
<keyword evidence="2" id="KW-1015">Disulfide bond</keyword>
<dbReference type="Pfam" id="PF00090">
    <property type="entry name" value="TSP_1"/>
    <property type="match status" value="1"/>
</dbReference>
<dbReference type="Gene3D" id="2.20.100.10">
    <property type="entry name" value="Thrombospondin type-1 (TSP1) repeat"/>
    <property type="match status" value="1"/>
</dbReference>
<dbReference type="InterPro" id="IPR016186">
    <property type="entry name" value="C-type_lectin-like/link_sf"/>
</dbReference>
<dbReference type="KEGG" id="sko:100369035"/>
<feature type="domain" description="C-type lectin" evidence="6">
    <location>
        <begin position="29"/>
        <end position="146"/>
    </location>
</feature>
<dbReference type="GO" id="GO:0004222">
    <property type="term" value="F:metalloendopeptidase activity"/>
    <property type="evidence" value="ECO:0007669"/>
    <property type="project" value="UniProtKB-UniRule"/>
</dbReference>
<evidence type="ECO:0000256" key="1">
    <source>
        <dbReference type="ARBA" id="ARBA00022837"/>
    </source>
</evidence>
<dbReference type="PROSITE" id="PS50092">
    <property type="entry name" value="TSP1"/>
    <property type="match status" value="1"/>
</dbReference>
<keyword evidence="4 5" id="KW-0378">Hydrolase</keyword>
<feature type="binding site" evidence="4">
    <location>
        <position position="321"/>
    </location>
    <ligand>
        <name>Zn(2+)</name>
        <dbReference type="ChEBI" id="CHEBI:29105"/>
        <note>catalytic</note>
    </ligand>
</feature>
<evidence type="ECO:0000256" key="2">
    <source>
        <dbReference type="ARBA" id="ARBA00023157"/>
    </source>
</evidence>
<dbReference type="Gene3D" id="3.10.100.10">
    <property type="entry name" value="Mannose-Binding Protein A, subunit A"/>
    <property type="match status" value="2"/>
</dbReference>
<dbReference type="Pfam" id="PF00059">
    <property type="entry name" value="Lectin_C"/>
    <property type="match status" value="2"/>
</dbReference>
<dbReference type="InterPro" id="IPR001506">
    <property type="entry name" value="Peptidase_M12A"/>
</dbReference>
<dbReference type="FunFam" id="2.10.25.10:FF:000055">
    <property type="entry name" value="alpha-tectorin isoform X1"/>
    <property type="match status" value="1"/>
</dbReference>
<gene>
    <name evidence="12" type="primary">LOC100369035</name>
</gene>
<dbReference type="InterPro" id="IPR036084">
    <property type="entry name" value="Ser_inhib-like_sf"/>
</dbReference>
<dbReference type="SMART" id="SM00209">
    <property type="entry name" value="TSP1"/>
    <property type="match status" value="1"/>
</dbReference>
<dbReference type="InterPro" id="IPR034035">
    <property type="entry name" value="Astacin-like_dom"/>
</dbReference>
<keyword evidence="3" id="KW-0325">Glycoprotein</keyword>
<evidence type="ECO:0000256" key="5">
    <source>
        <dbReference type="RuleBase" id="RU361183"/>
    </source>
</evidence>
<keyword evidence="4 5" id="KW-0862">Zinc</keyword>
<feature type="binding site" evidence="4">
    <location>
        <position position="327"/>
    </location>
    <ligand>
        <name>Zn(2+)</name>
        <dbReference type="ChEBI" id="CHEBI:29105"/>
        <note>catalytic</note>
    </ligand>
</feature>
<protein>
    <recommendedName>
        <fullName evidence="5">Metalloendopeptidase</fullName>
        <ecNumber evidence="5">3.4.24.-</ecNumber>
    </recommendedName>
</protein>
<organism evidence="10">
    <name type="scientific">Saccoglossus kowalevskii</name>
    <name type="common">Acorn worm</name>
    <dbReference type="NCBI Taxonomy" id="10224"/>
    <lineage>
        <taxon>Eukaryota</taxon>
        <taxon>Metazoa</taxon>
        <taxon>Hemichordata</taxon>
        <taxon>Enteropneusta</taxon>
        <taxon>Harrimaniidae</taxon>
        <taxon>Saccoglossus</taxon>
    </lineage>
</organism>
<keyword evidence="4 5" id="KW-0645">Protease</keyword>
<dbReference type="PROSITE" id="PS00615">
    <property type="entry name" value="C_TYPE_LECTIN_1"/>
    <property type="match status" value="1"/>
</dbReference>
<feature type="domain" description="C-type lectin" evidence="6">
    <location>
        <begin position="1025"/>
        <end position="1154"/>
    </location>
</feature>
<dbReference type="Pfam" id="PF08742">
    <property type="entry name" value="C8"/>
    <property type="match status" value="1"/>
</dbReference>
<dbReference type="CDD" id="cd19941">
    <property type="entry name" value="TIL"/>
    <property type="match status" value="1"/>
</dbReference>
<evidence type="ECO:0000256" key="4">
    <source>
        <dbReference type="PROSITE-ProRule" id="PRU01211"/>
    </source>
</evidence>
<dbReference type="SUPFAM" id="SSF55486">
    <property type="entry name" value="Metalloproteases ('zincins'), catalytic domain"/>
    <property type="match status" value="1"/>
</dbReference>
<dbReference type="InterPro" id="IPR018378">
    <property type="entry name" value="C-type_lectin_CS"/>
</dbReference>
<evidence type="ECO:0000313" key="12">
    <source>
        <dbReference type="RefSeq" id="XP_002735503.1"/>
    </source>
</evidence>
<dbReference type="GO" id="GO:0006508">
    <property type="term" value="P:proteolysis"/>
    <property type="evidence" value="ECO:0007669"/>
    <property type="project" value="UniProtKB-KW"/>
</dbReference>
<keyword evidence="1" id="KW-0106">Calcium</keyword>
<feature type="domain" description="SMB" evidence="7">
    <location>
        <begin position="615"/>
        <end position="662"/>
    </location>
</feature>
<comment type="cofactor">
    <cofactor evidence="4 5">
        <name>Zn(2+)</name>
        <dbReference type="ChEBI" id="CHEBI:29105"/>
    </cofactor>
    <text evidence="4 5">Binds 1 zinc ion per subunit.</text>
</comment>
<keyword evidence="11" id="KW-1185">Reference proteome</keyword>
<dbReference type="Pfam" id="PF00094">
    <property type="entry name" value="VWD"/>
    <property type="match status" value="1"/>
</dbReference>